<evidence type="ECO:0000313" key="14">
    <source>
        <dbReference type="Proteomes" id="UP000075320"/>
    </source>
</evidence>
<dbReference type="PANTHER" id="PTHR42823">
    <property type="entry name" value="ATP SYNTHASE SUBUNIT A, CHLOROPLASTIC"/>
    <property type="match status" value="1"/>
</dbReference>
<protein>
    <recommendedName>
        <fullName evidence="11 12">ATP synthase subunit a</fullName>
    </recommendedName>
    <alternativeName>
        <fullName evidence="11">ATP synthase F0 sector subunit a</fullName>
    </alternativeName>
    <alternativeName>
        <fullName evidence="11">F-ATPase subunit 6</fullName>
    </alternativeName>
</protein>
<evidence type="ECO:0000256" key="3">
    <source>
        <dbReference type="ARBA" id="ARBA00022448"/>
    </source>
</evidence>
<keyword evidence="5 11" id="KW-0812">Transmembrane</keyword>
<evidence type="ECO:0000256" key="7">
    <source>
        <dbReference type="ARBA" id="ARBA00022989"/>
    </source>
</evidence>
<evidence type="ECO:0000256" key="4">
    <source>
        <dbReference type="ARBA" id="ARBA00022547"/>
    </source>
</evidence>
<dbReference type="GO" id="GO:0005886">
    <property type="term" value="C:plasma membrane"/>
    <property type="evidence" value="ECO:0007669"/>
    <property type="project" value="UniProtKB-SubCell"/>
</dbReference>
<dbReference type="OrthoDB" id="5291056at2"/>
<reference evidence="13 14" key="1">
    <citation type="submission" date="2016-03" db="EMBL/GenBank/DDBJ databases">
        <authorList>
            <person name="Ploux O."/>
        </authorList>
    </citation>
    <scope>NUCLEOTIDE SEQUENCE [LARGE SCALE GENOMIC DNA]</scope>
    <source>
        <strain evidence="13 14">R0</strain>
    </source>
</reference>
<organism evidence="13 14">
    <name type="scientific">Bdellovibrio bacteriovorus</name>
    <dbReference type="NCBI Taxonomy" id="959"/>
    <lineage>
        <taxon>Bacteria</taxon>
        <taxon>Pseudomonadati</taxon>
        <taxon>Bdellovibrionota</taxon>
        <taxon>Bdellovibrionia</taxon>
        <taxon>Bdellovibrionales</taxon>
        <taxon>Pseudobdellovibrionaceae</taxon>
        <taxon>Bdellovibrio</taxon>
    </lineage>
</organism>
<dbReference type="SUPFAM" id="SSF81336">
    <property type="entry name" value="F1F0 ATP synthase subunit A"/>
    <property type="match status" value="1"/>
</dbReference>
<feature type="transmembrane region" description="Helical" evidence="11">
    <location>
        <begin position="111"/>
        <end position="130"/>
    </location>
</feature>
<feature type="transmembrane region" description="Helical" evidence="11">
    <location>
        <begin position="16"/>
        <end position="36"/>
    </location>
</feature>
<evidence type="ECO:0000256" key="8">
    <source>
        <dbReference type="ARBA" id="ARBA00023065"/>
    </source>
</evidence>
<dbReference type="NCBIfam" id="TIGR01131">
    <property type="entry name" value="ATP_synt_6_or_A"/>
    <property type="match status" value="1"/>
</dbReference>
<evidence type="ECO:0000256" key="6">
    <source>
        <dbReference type="ARBA" id="ARBA00022781"/>
    </source>
</evidence>
<dbReference type="GO" id="GO:0046933">
    <property type="term" value="F:proton-transporting ATP synthase activity, rotational mechanism"/>
    <property type="evidence" value="ECO:0007669"/>
    <property type="project" value="UniProtKB-UniRule"/>
</dbReference>
<comment type="caution">
    <text evidence="13">The sequence shown here is derived from an EMBL/GenBank/DDBJ whole genome shotgun (WGS) entry which is preliminary data.</text>
</comment>
<gene>
    <name evidence="11" type="primary">atpB</name>
    <name evidence="13" type="ORF">AZI86_06665</name>
</gene>
<comment type="similarity">
    <text evidence="2 11 12">Belongs to the ATPase A chain family.</text>
</comment>
<dbReference type="PANTHER" id="PTHR42823:SF3">
    <property type="entry name" value="ATP SYNTHASE SUBUNIT A, CHLOROPLASTIC"/>
    <property type="match status" value="1"/>
</dbReference>
<keyword evidence="4 11" id="KW-0138">CF(0)</keyword>
<dbReference type="GO" id="GO:0042777">
    <property type="term" value="P:proton motive force-driven plasma membrane ATP synthesis"/>
    <property type="evidence" value="ECO:0007669"/>
    <property type="project" value="TreeGrafter"/>
</dbReference>
<dbReference type="GO" id="GO:0045259">
    <property type="term" value="C:proton-transporting ATP synthase complex"/>
    <property type="evidence" value="ECO:0007669"/>
    <property type="project" value="UniProtKB-KW"/>
</dbReference>
<feature type="transmembrane region" description="Helical" evidence="11">
    <location>
        <begin position="81"/>
        <end position="99"/>
    </location>
</feature>
<keyword evidence="8 11" id="KW-0406">Ion transport</keyword>
<feature type="transmembrane region" description="Helical" evidence="11">
    <location>
        <begin position="172"/>
        <end position="192"/>
    </location>
</feature>
<evidence type="ECO:0000256" key="12">
    <source>
        <dbReference type="RuleBase" id="RU000483"/>
    </source>
</evidence>
<dbReference type="InterPro" id="IPR000568">
    <property type="entry name" value="ATP_synth_F0_asu"/>
</dbReference>
<keyword evidence="3 11" id="KW-0813">Transport</keyword>
<name>A0A150WQG0_BDEBC</name>
<dbReference type="InterPro" id="IPR035908">
    <property type="entry name" value="F0_ATP_A_sf"/>
</dbReference>
<evidence type="ECO:0000256" key="5">
    <source>
        <dbReference type="ARBA" id="ARBA00022692"/>
    </source>
</evidence>
<dbReference type="RefSeq" id="WP_061834300.1">
    <property type="nucleotide sequence ID" value="NZ_LUKE01000001.1"/>
</dbReference>
<comment type="subcellular location">
    <subcellularLocation>
        <location evidence="11 12">Cell membrane</location>
        <topology evidence="11 12">Multi-pass membrane protein</topology>
    </subcellularLocation>
    <subcellularLocation>
        <location evidence="1">Membrane</location>
        <topology evidence="1">Multi-pass membrane protein</topology>
    </subcellularLocation>
</comment>
<keyword evidence="9 11" id="KW-0472">Membrane</keyword>
<keyword evidence="11" id="KW-1003">Cell membrane</keyword>
<dbReference type="AlphaFoldDB" id="A0A150WQG0"/>
<dbReference type="HAMAP" id="MF_01393">
    <property type="entry name" value="ATP_synth_a_bact"/>
    <property type="match status" value="1"/>
</dbReference>
<dbReference type="Pfam" id="PF00119">
    <property type="entry name" value="ATP-synt_A"/>
    <property type="match status" value="1"/>
</dbReference>
<dbReference type="CDD" id="cd00310">
    <property type="entry name" value="ATP-synt_Fo_a_6"/>
    <property type="match status" value="1"/>
</dbReference>
<evidence type="ECO:0000256" key="2">
    <source>
        <dbReference type="ARBA" id="ARBA00006810"/>
    </source>
</evidence>
<evidence type="ECO:0000256" key="1">
    <source>
        <dbReference type="ARBA" id="ARBA00004141"/>
    </source>
</evidence>
<comment type="function">
    <text evidence="11 12">Key component of the proton channel; it plays a direct role in the translocation of protons across the membrane.</text>
</comment>
<dbReference type="PRINTS" id="PR00123">
    <property type="entry name" value="ATPASEA"/>
</dbReference>
<keyword evidence="6 11" id="KW-0375">Hydrogen ion transport</keyword>
<dbReference type="Gene3D" id="1.20.120.220">
    <property type="entry name" value="ATP synthase, F0 complex, subunit A"/>
    <property type="match status" value="1"/>
</dbReference>
<dbReference type="Proteomes" id="UP000075320">
    <property type="component" value="Unassembled WGS sequence"/>
</dbReference>
<proteinExistence type="inferred from homology"/>
<feature type="transmembrane region" description="Helical" evidence="11">
    <location>
        <begin position="198"/>
        <end position="226"/>
    </location>
</feature>
<sequence length="229" mass="25069">MSFNWTQLIPGVGHEYAHIATLGIATAATIGIGVAARASLGTGETAILPASKFSLRGIMEMLTEMTAGLAEMVIGEHGKHYIPFFTSVFFFILFNNLIGMIPGMTPATENINTTFGFGILMFLFYNFQGIKENGPVAYLKHFMGPVIFLAPLMFVIELVSHFVRPFSLGLRLANVMMGDHTVLSVFLDLAPIGVPIPFYIMGLFVCFVQAFVFTLLSMVYVAFAIAHDH</sequence>
<feature type="transmembrane region" description="Helical" evidence="11">
    <location>
        <begin position="142"/>
        <end position="160"/>
    </location>
</feature>
<evidence type="ECO:0000256" key="10">
    <source>
        <dbReference type="ARBA" id="ARBA00023310"/>
    </source>
</evidence>
<evidence type="ECO:0000256" key="11">
    <source>
        <dbReference type="HAMAP-Rule" id="MF_01393"/>
    </source>
</evidence>
<dbReference type="EMBL" id="LUKE01000001">
    <property type="protein sequence ID" value="KYG66721.1"/>
    <property type="molecule type" value="Genomic_DNA"/>
</dbReference>
<accession>A0A150WQG0</accession>
<evidence type="ECO:0000256" key="9">
    <source>
        <dbReference type="ARBA" id="ARBA00023136"/>
    </source>
</evidence>
<dbReference type="InterPro" id="IPR045082">
    <property type="entry name" value="ATP_syn_F0_a_bact/chloroplast"/>
</dbReference>
<keyword evidence="7 11" id="KW-1133">Transmembrane helix</keyword>
<evidence type="ECO:0000313" key="13">
    <source>
        <dbReference type="EMBL" id="KYG66721.1"/>
    </source>
</evidence>
<keyword evidence="10 11" id="KW-0066">ATP synthesis</keyword>
<keyword evidence="14" id="KW-1185">Reference proteome</keyword>